<comment type="caution">
    <text evidence="6">The sequence shown here is derived from an EMBL/GenBank/DDBJ whole genome shotgun (WGS) entry which is preliminary data.</text>
</comment>
<organism evidence="6 7">
    <name type="scientific">Micromonospora olivasterospora</name>
    <dbReference type="NCBI Taxonomy" id="1880"/>
    <lineage>
        <taxon>Bacteria</taxon>
        <taxon>Bacillati</taxon>
        <taxon>Actinomycetota</taxon>
        <taxon>Actinomycetes</taxon>
        <taxon>Micromonosporales</taxon>
        <taxon>Micromonosporaceae</taxon>
        <taxon>Micromonospora</taxon>
    </lineage>
</organism>
<protein>
    <submittedName>
        <fullName evidence="6">LysR substrate binding domain-containing protein</fullName>
    </submittedName>
</protein>
<dbReference type="EMBL" id="VLKE01000001">
    <property type="protein sequence ID" value="TWH69640.1"/>
    <property type="molecule type" value="Genomic_DNA"/>
</dbReference>
<proteinExistence type="inferred from homology"/>
<dbReference type="Gene3D" id="3.40.190.10">
    <property type="entry name" value="Periplasmic binding protein-like II"/>
    <property type="match status" value="2"/>
</dbReference>
<sequence>MNSPILGPLVRRLAAEHPQAQITTYASWSADELAQQVGGGRLDYALIGVCGDAVPPAGYGLTWQEVALEPVQVLLPERHPLADRVEVRLADLRREQWAVAPGDGCFGDCFAAACARAGFTPRKMYEADVRGCVDLVDAGVAVGLCQATFRPVPGLVTRRLAGAPLRWRLLLGWHPDSVGADFADGVLEAAVAGYRDSLAAHPDYLAWLLHNPDFGVQ</sequence>
<dbReference type="GO" id="GO:0003700">
    <property type="term" value="F:DNA-binding transcription factor activity"/>
    <property type="evidence" value="ECO:0007669"/>
    <property type="project" value="TreeGrafter"/>
</dbReference>
<dbReference type="GO" id="GO:0003677">
    <property type="term" value="F:DNA binding"/>
    <property type="evidence" value="ECO:0007669"/>
    <property type="project" value="UniProtKB-KW"/>
</dbReference>
<dbReference type="SUPFAM" id="SSF53850">
    <property type="entry name" value="Periplasmic binding protein-like II"/>
    <property type="match status" value="1"/>
</dbReference>
<name>A0A562IF98_MICOL</name>
<keyword evidence="4" id="KW-0804">Transcription</keyword>
<evidence type="ECO:0000256" key="4">
    <source>
        <dbReference type="ARBA" id="ARBA00023163"/>
    </source>
</evidence>
<feature type="domain" description="LysR substrate-binding" evidence="5">
    <location>
        <begin position="5"/>
        <end position="178"/>
    </location>
</feature>
<evidence type="ECO:0000313" key="7">
    <source>
        <dbReference type="Proteomes" id="UP000319825"/>
    </source>
</evidence>
<dbReference type="PANTHER" id="PTHR30346">
    <property type="entry name" value="TRANSCRIPTIONAL DUAL REGULATOR HCAR-RELATED"/>
    <property type="match status" value="1"/>
</dbReference>
<gene>
    <name evidence="6" type="ORF">JD77_04650</name>
</gene>
<dbReference type="Pfam" id="PF03466">
    <property type="entry name" value="LysR_substrate"/>
    <property type="match status" value="1"/>
</dbReference>
<dbReference type="AlphaFoldDB" id="A0A562IF98"/>
<accession>A0A562IF98</accession>
<dbReference type="CDD" id="cd08414">
    <property type="entry name" value="PBP2_LTTR_aromatics_like"/>
    <property type="match status" value="1"/>
</dbReference>
<evidence type="ECO:0000256" key="2">
    <source>
        <dbReference type="ARBA" id="ARBA00023015"/>
    </source>
</evidence>
<comment type="similarity">
    <text evidence="1">Belongs to the LysR transcriptional regulatory family.</text>
</comment>
<dbReference type="GO" id="GO:0032993">
    <property type="term" value="C:protein-DNA complex"/>
    <property type="evidence" value="ECO:0007669"/>
    <property type="project" value="TreeGrafter"/>
</dbReference>
<dbReference type="Proteomes" id="UP000319825">
    <property type="component" value="Unassembled WGS sequence"/>
</dbReference>
<reference evidence="6 7" key="1">
    <citation type="submission" date="2019-07" db="EMBL/GenBank/DDBJ databases">
        <title>R&amp;d 2014.</title>
        <authorList>
            <person name="Klenk H.-P."/>
        </authorList>
    </citation>
    <scope>NUCLEOTIDE SEQUENCE [LARGE SCALE GENOMIC DNA]</scope>
    <source>
        <strain evidence="6 7">DSM 43868</strain>
    </source>
</reference>
<keyword evidence="7" id="KW-1185">Reference proteome</keyword>
<keyword evidence="2" id="KW-0805">Transcription regulation</keyword>
<evidence type="ECO:0000256" key="3">
    <source>
        <dbReference type="ARBA" id="ARBA00023125"/>
    </source>
</evidence>
<dbReference type="InterPro" id="IPR005119">
    <property type="entry name" value="LysR_subst-bd"/>
</dbReference>
<evidence type="ECO:0000256" key="1">
    <source>
        <dbReference type="ARBA" id="ARBA00009437"/>
    </source>
</evidence>
<dbReference type="PANTHER" id="PTHR30346:SF30">
    <property type="entry name" value="SMALL NEUTRAL PROTEASE REGULATORY PROTEIN"/>
    <property type="match status" value="1"/>
</dbReference>
<evidence type="ECO:0000313" key="6">
    <source>
        <dbReference type="EMBL" id="TWH69640.1"/>
    </source>
</evidence>
<evidence type="ECO:0000259" key="5">
    <source>
        <dbReference type="Pfam" id="PF03466"/>
    </source>
</evidence>
<keyword evidence="3" id="KW-0238">DNA-binding</keyword>